<name>A0A077UJB1_9STAP</name>
<keyword evidence="5" id="KW-0808">Transferase</keyword>
<dbReference type="HAMAP" id="MF_01473">
    <property type="entry name" value="GtfB"/>
    <property type="match status" value="1"/>
</dbReference>
<comment type="subcellular location">
    <subcellularLocation>
        <location evidence="4">Cell membrane</location>
        <topology evidence="4">Peripheral membrane protein</topology>
    </subcellularLocation>
</comment>
<dbReference type="GO" id="GO:0031647">
    <property type="term" value="P:regulation of protein stability"/>
    <property type="evidence" value="ECO:0007669"/>
    <property type="project" value="UniProtKB-UniRule"/>
</dbReference>
<evidence type="ECO:0000313" key="6">
    <source>
        <dbReference type="Proteomes" id="UP000044616"/>
    </source>
</evidence>
<protein>
    <recommendedName>
        <fullName evidence="4">UDP-N-acetylglucosamine--peptide N-acetylglucosaminyltransferase stabilizing protein GtfB</fullName>
    </recommendedName>
    <alternativeName>
        <fullName evidence="4">Glycosyltransferase stabilizing protein GtfB</fullName>
    </alternativeName>
</protein>
<dbReference type="RefSeq" id="WP_047531055.1">
    <property type="nucleotide sequence ID" value="NZ_CCEH01000013.1"/>
</dbReference>
<evidence type="ECO:0000256" key="2">
    <source>
        <dbReference type="ARBA" id="ARBA00022475"/>
    </source>
</evidence>
<dbReference type="NCBIfam" id="TIGR02919">
    <property type="entry name" value="accessory Sec system glycosylation chaperone GtfB"/>
    <property type="match status" value="1"/>
</dbReference>
<dbReference type="AlphaFoldDB" id="A0A077UJB1"/>
<evidence type="ECO:0000256" key="1">
    <source>
        <dbReference type="ARBA" id="ARBA00004922"/>
    </source>
</evidence>
<dbReference type="UniPathway" id="UPA00378"/>
<evidence type="ECO:0000256" key="4">
    <source>
        <dbReference type="HAMAP-Rule" id="MF_01473"/>
    </source>
</evidence>
<dbReference type="GO" id="GO:0005886">
    <property type="term" value="C:plasma membrane"/>
    <property type="evidence" value="ECO:0007669"/>
    <property type="project" value="UniProtKB-SubCell"/>
</dbReference>
<reference evidence="5 6" key="1">
    <citation type="submission" date="2014-05" db="EMBL/GenBank/DDBJ databases">
        <authorList>
            <person name="Aslett A.Martin."/>
            <person name="De Silva Nishadi"/>
        </authorList>
    </citation>
    <scope>NUCLEOTIDE SEQUENCE [LARGE SCALE GENOMIC DNA]</scope>
</reference>
<accession>A0A077UJB1</accession>
<dbReference type="InterPro" id="IPR014268">
    <property type="entry name" value="GtfB"/>
</dbReference>
<comment type="pathway">
    <text evidence="1 4">Protein modification; protein glycosylation.</text>
</comment>
<dbReference type="GO" id="GO:0017122">
    <property type="term" value="C:protein N-acetylglucosaminyltransferase complex"/>
    <property type="evidence" value="ECO:0007669"/>
    <property type="project" value="UniProtKB-UniRule"/>
</dbReference>
<keyword evidence="2 4" id="KW-1003">Cell membrane</keyword>
<evidence type="ECO:0000313" key="5">
    <source>
        <dbReference type="EMBL" id="CDR28525.1"/>
    </source>
</evidence>
<evidence type="ECO:0000256" key="3">
    <source>
        <dbReference type="ARBA" id="ARBA00023136"/>
    </source>
</evidence>
<proteinExistence type="inferred from homology"/>
<comment type="similarity">
    <text evidence="4">Belongs to the GtfB family.</text>
</comment>
<sequence>MIKLFDHFNDNSRKLYQSFIESTMEDDLTIVLNDNGFLPDEIITPYRFFAGTQNFENMAPRFFNQINVPTFWEIKGNNNSAVITDMGRVRGKIFYQSAEKPRIVNRVEWYDEQQRVRFVDHYSKYGIKFAQTVYDLNHKAILKKYMTADGKEVIYENFVTSDVILDWQGKSYFFPSKLSFVLFFIKRLNVSSHHFVINSLALPFSVIYNLPNYGRDVLVWQEECRGNVPGNMQLMCRGDMKRDCNIIIPDKDEFETIMSVADNTVKSRVFQGGYLYNYQSRTRYAKEILILTNSDQLRNIKTLVEKLPEFKFHIAAITEMSPKLMHYDQYANVYLYPSINMAMVNELYQLCDIYLDINESNEILNAVQRAFDHELLIIGYQQTAHNTKITPLEHLFEHNNDVTMDSEDRLIRMLESLKNQQQFHESLLLQKSQAHEVTREQFEHVFTQALNL</sequence>
<organism evidence="5 6">
    <name type="scientific">Staphylococcus schweitzeri</name>
    <dbReference type="NCBI Taxonomy" id="1654388"/>
    <lineage>
        <taxon>Bacteria</taxon>
        <taxon>Bacillati</taxon>
        <taxon>Bacillota</taxon>
        <taxon>Bacilli</taxon>
        <taxon>Bacillales</taxon>
        <taxon>Staphylococcaceae</taxon>
        <taxon>Staphylococcus</taxon>
    </lineage>
</organism>
<dbReference type="EMBL" id="CCEH01000013">
    <property type="protein sequence ID" value="CDR28525.1"/>
    <property type="molecule type" value="Genomic_DNA"/>
</dbReference>
<comment type="function">
    <text evidence="4">Required for polymorphic O-glycosylation of the serine-rich repeat protein in this bacteria. A stabilizing protein that is part of the accessory SecA2/SecY2 system specifically required to export serine-rich repeat cell wall proteins usually encoded upstream in the same operon. The GtfA-GtfB complex adds GlcNAc from UDP-GlcNAc to the substrate protein, attaching the first sugar residue. Stabilizes the glycosylation activity of GtfA. Has no N-acetylglucosaminyl transferase activity on its own.</text>
</comment>
<dbReference type="GO" id="GO:0016740">
    <property type="term" value="F:transferase activity"/>
    <property type="evidence" value="ECO:0007669"/>
    <property type="project" value="UniProtKB-KW"/>
</dbReference>
<gene>
    <name evidence="4" type="primary">gtfB</name>
    <name evidence="5" type="ORF">ERS140147_01660</name>
</gene>
<keyword evidence="3 4" id="KW-0472">Membrane</keyword>
<comment type="subunit">
    <text evidence="4">Forms a heterotetramer with 2 subunits each of GtfA and GtfB. Part of the accessory SecA2/SecY2 protein translocation apparatus.</text>
</comment>
<dbReference type="Proteomes" id="UP000044616">
    <property type="component" value="Unassembled WGS sequence"/>
</dbReference>